<dbReference type="Proteomes" id="UP000481417">
    <property type="component" value="Unassembled WGS sequence"/>
</dbReference>
<dbReference type="Pfam" id="PF03413">
    <property type="entry name" value="PepSY"/>
    <property type="match status" value="1"/>
</dbReference>
<keyword evidence="3" id="KW-1185">Reference proteome</keyword>
<protein>
    <submittedName>
        <fullName evidence="2">Peptidase</fullName>
    </submittedName>
</protein>
<proteinExistence type="predicted"/>
<sequence length="119" mass="12946">MDPMRIPILALVLLIASGPAPWAQDRPARDASEIDADSDLALAAVARGEILPLSALMPRLLAAHPGEVLDIEIDLDPAGRIEEYEFEMLTPEGRLIEVDMDARTGEITEVSDEDPEDDD</sequence>
<evidence type="ECO:0000259" key="1">
    <source>
        <dbReference type="Pfam" id="PF03413"/>
    </source>
</evidence>
<name>A0A6L6HPI6_9RHOB</name>
<dbReference type="EMBL" id="WMBT01000007">
    <property type="protein sequence ID" value="MTE01046.1"/>
    <property type="molecule type" value="Genomic_DNA"/>
</dbReference>
<feature type="domain" description="PepSY" evidence="1">
    <location>
        <begin position="52"/>
        <end position="110"/>
    </location>
</feature>
<dbReference type="AlphaFoldDB" id="A0A6L6HPI6"/>
<dbReference type="Gene3D" id="3.10.450.40">
    <property type="match status" value="1"/>
</dbReference>
<reference evidence="2 3" key="1">
    <citation type="submission" date="2019-11" db="EMBL/GenBank/DDBJ databases">
        <authorList>
            <person name="Lang L."/>
        </authorList>
    </citation>
    <scope>NUCLEOTIDE SEQUENCE [LARGE SCALE GENOMIC DNA]</scope>
    <source>
        <strain evidence="2 3">YIM 132242</strain>
    </source>
</reference>
<evidence type="ECO:0000313" key="2">
    <source>
        <dbReference type="EMBL" id="MTE01046.1"/>
    </source>
</evidence>
<evidence type="ECO:0000313" key="3">
    <source>
        <dbReference type="Proteomes" id="UP000481417"/>
    </source>
</evidence>
<comment type="caution">
    <text evidence="2">The sequence shown here is derived from an EMBL/GenBank/DDBJ whole genome shotgun (WGS) entry which is preliminary data.</text>
</comment>
<dbReference type="InterPro" id="IPR025711">
    <property type="entry name" value="PepSY"/>
</dbReference>
<accession>A0A6L6HPI6</accession>
<gene>
    <name evidence="2" type="ORF">GIY56_12145</name>
</gene>
<organism evidence="2 3">
    <name type="scientific">Paracoccus lichenicola</name>
    <dbReference type="NCBI Taxonomy" id="2665644"/>
    <lineage>
        <taxon>Bacteria</taxon>
        <taxon>Pseudomonadati</taxon>
        <taxon>Pseudomonadota</taxon>
        <taxon>Alphaproteobacteria</taxon>
        <taxon>Rhodobacterales</taxon>
        <taxon>Paracoccaceae</taxon>
        <taxon>Paracoccus</taxon>
    </lineage>
</organism>